<accession>A0A1F6V8T2</accession>
<dbReference type="InterPro" id="IPR013324">
    <property type="entry name" value="RNA_pol_sigma_r3/r4-like"/>
</dbReference>
<dbReference type="EMBL" id="MFSP01000095">
    <property type="protein sequence ID" value="OGI66081.1"/>
    <property type="molecule type" value="Genomic_DNA"/>
</dbReference>
<dbReference type="InterPro" id="IPR007627">
    <property type="entry name" value="RNA_pol_sigma70_r2"/>
</dbReference>
<comment type="similarity">
    <text evidence="1">Belongs to the sigma-70 factor family. ECF subfamily.</text>
</comment>
<keyword evidence="4" id="KW-0238">DNA-binding</keyword>
<feature type="domain" description="RNA polymerase sigma-70 region 2" evidence="6">
    <location>
        <begin position="25"/>
        <end position="90"/>
    </location>
</feature>
<feature type="domain" description="RNA polymerase sigma factor 70 region 4 type 2" evidence="7">
    <location>
        <begin position="130"/>
        <end position="181"/>
    </location>
</feature>
<dbReference type="Pfam" id="PF08281">
    <property type="entry name" value="Sigma70_r4_2"/>
    <property type="match status" value="1"/>
</dbReference>
<evidence type="ECO:0000259" key="6">
    <source>
        <dbReference type="Pfam" id="PF04542"/>
    </source>
</evidence>
<dbReference type="AlphaFoldDB" id="A0A1F6V8T2"/>
<dbReference type="InterPro" id="IPR039425">
    <property type="entry name" value="RNA_pol_sigma-70-like"/>
</dbReference>
<dbReference type="Gene3D" id="1.10.1740.10">
    <property type="match status" value="1"/>
</dbReference>
<evidence type="ECO:0000313" key="9">
    <source>
        <dbReference type="Proteomes" id="UP000179076"/>
    </source>
</evidence>
<dbReference type="NCBIfam" id="TIGR02937">
    <property type="entry name" value="sigma70-ECF"/>
    <property type="match status" value="1"/>
</dbReference>
<dbReference type="InterPro" id="IPR014284">
    <property type="entry name" value="RNA_pol_sigma-70_dom"/>
</dbReference>
<proteinExistence type="inferred from homology"/>
<dbReference type="SUPFAM" id="SSF88659">
    <property type="entry name" value="Sigma3 and sigma4 domains of RNA polymerase sigma factors"/>
    <property type="match status" value="1"/>
</dbReference>
<evidence type="ECO:0000256" key="5">
    <source>
        <dbReference type="ARBA" id="ARBA00023163"/>
    </source>
</evidence>
<evidence type="ECO:0000256" key="4">
    <source>
        <dbReference type="ARBA" id="ARBA00023125"/>
    </source>
</evidence>
<dbReference type="InterPro" id="IPR013249">
    <property type="entry name" value="RNA_pol_sigma70_r4_t2"/>
</dbReference>
<gene>
    <name evidence="8" type="ORF">A2W18_14815</name>
</gene>
<organism evidence="8 9">
    <name type="scientific">Candidatus Muproteobacteria bacterium RBG_16_60_9</name>
    <dbReference type="NCBI Taxonomy" id="1817755"/>
    <lineage>
        <taxon>Bacteria</taxon>
        <taxon>Pseudomonadati</taxon>
        <taxon>Pseudomonadota</taxon>
        <taxon>Candidatus Muproteobacteria</taxon>
    </lineage>
</organism>
<dbReference type="NCBIfam" id="NF009166">
    <property type="entry name" value="PRK12513.1"/>
    <property type="match status" value="1"/>
</dbReference>
<keyword evidence="5" id="KW-0804">Transcription</keyword>
<evidence type="ECO:0000256" key="3">
    <source>
        <dbReference type="ARBA" id="ARBA00023082"/>
    </source>
</evidence>
<comment type="caution">
    <text evidence="8">The sequence shown here is derived from an EMBL/GenBank/DDBJ whole genome shotgun (WGS) entry which is preliminary data.</text>
</comment>
<name>A0A1F6V8T2_9PROT</name>
<dbReference type="Proteomes" id="UP000179076">
    <property type="component" value="Unassembled WGS sequence"/>
</dbReference>
<dbReference type="PANTHER" id="PTHR43133:SF8">
    <property type="entry name" value="RNA POLYMERASE SIGMA FACTOR HI_1459-RELATED"/>
    <property type="match status" value="1"/>
</dbReference>
<evidence type="ECO:0000256" key="1">
    <source>
        <dbReference type="ARBA" id="ARBA00010641"/>
    </source>
</evidence>
<evidence type="ECO:0008006" key="10">
    <source>
        <dbReference type="Google" id="ProtNLM"/>
    </source>
</evidence>
<evidence type="ECO:0000259" key="7">
    <source>
        <dbReference type="Pfam" id="PF08281"/>
    </source>
</evidence>
<dbReference type="InterPro" id="IPR013325">
    <property type="entry name" value="RNA_pol_sigma_r2"/>
</dbReference>
<sequence>MDETTSDEDLMLRYRDGDARAFDVLYARHRGPLYRYFLRLAKPTAVAEELFQDVWMNLIRVRGQYVVRAKFTTWLYRMAHNRLVDHYRRVSSAAALTCQDDPDDGTMASVPDAAFREPESEFERRRLAARLLAALSELPEAQREAFLLREEGGMSLEEIAETTAVSVETARSRLRYALAKLRRRLIQDDFGAPIDESRS</sequence>
<protein>
    <recommendedName>
        <fullName evidence="10">RNA polymerase subunit sigma</fullName>
    </recommendedName>
</protein>
<dbReference type="Pfam" id="PF04542">
    <property type="entry name" value="Sigma70_r2"/>
    <property type="match status" value="1"/>
</dbReference>
<dbReference type="GO" id="GO:0016987">
    <property type="term" value="F:sigma factor activity"/>
    <property type="evidence" value="ECO:0007669"/>
    <property type="project" value="UniProtKB-KW"/>
</dbReference>
<evidence type="ECO:0000313" key="8">
    <source>
        <dbReference type="EMBL" id="OGI66081.1"/>
    </source>
</evidence>
<dbReference type="SUPFAM" id="SSF88946">
    <property type="entry name" value="Sigma2 domain of RNA polymerase sigma factors"/>
    <property type="match status" value="1"/>
</dbReference>
<keyword evidence="2" id="KW-0805">Transcription regulation</keyword>
<dbReference type="GO" id="GO:0003677">
    <property type="term" value="F:DNA binding"/>
    <property type="evidence" value="ECO:0007669"/>
    <property type="project" value="UniProtKB-KW"/>
</dbReference>
<evidence type="ECO:0000256" key="2">
    <source>
        <dbReference type="ARBA" id="ARBA00023015"/>
    </source>
</evidence>
<dbReference type="GO" id="GO:0006352">
    <property type="term" value="P:DNA-templated transcription initiation"/>
    <property type="evidence" value="ECO:0007669"/>
    <property type="project" value="InterPro"/>
</dbReference>
<dbReference type="Gene3D" id="1.10.10.10">
    <property type="entry name" value="Winged helix-like DNA-binding domain superfamily/Winged helix DNA-binding domain"/>
    <property type="match status" value="1"/>
</dbReference>
<dbReference type="InterPro" id="IPR036388">
    <property type="entry name" value="WH-like_DNA-bd_sf"/>
</dbReference>
<reference evidence="8 9" key="1">
    <citation type="journal article" date="2016" name="Nat. Commun.">
        <title>Thousands of microbial genomes shed light on interconnected biogeochemical processes in an aquifer system.</title>
        <authorList>
            <person name="Anantharaman K."/>
            <person name="Brown C.T."/>
            <person name="Hug L.A."/>
            <person name="Sharon I."/>
            <person name="Castelle C.J."/>
            <person name="Probst A.J."/>
            <person name="Thomas B.C."/>
            <person name="Singh A."/>
            <person name="Wilkins M.J."/>
            <person name="Karaoz U."/>
            <person name="Brodie E.L."/>
            <person name="Williams K.H."/>
            <person name="Hubbard S.S."/>
            <person name="Banfield J.F."/>
        </authorList>
    </citation>
    <scope>NUCLEOTIDE SEQUENCE [LARGE SCALE GENOMIC DNA]</scope>
</reference>
<dbReference type="PANTHER" id="PTHR43133">
    <property type="entry name" value="RNA POLYMERASE ECF-TYPE SIGMA FACTO"/>
    <property type="match status" value="1"/>
</dbReference>
<keyword evidence="3" id="KW-0731">Sigma factor</keyword>
<dbReference type="CDD" id="cd06171">
    <property type="entry name" value="Sigma70_r4"/>
    <property type="match status" value="1"/>
</dbReference>